<organism evidence="1 2">
    <name type="scientific">Thlaspi arvense</name>
    <name type="common">Field penny-cress</name>
    <dbReference type="NCBI Taxonomy" id="13288"/>
    <lineage>
        <taxon>Eukaryota</taxon>
        <taxon>Viridiplantae</taxon>
        <taxon>Streptophyta</taxon>
        <taxon>Embryophyta</taxon>
        <taxon>Tracheophyta</taxon>
        <taxon>Spermatophyta</taxon>
        <taxon>Magnoliopsida</taxon>
        <taxon>eudicotyledons</taxon>
        <taxon>Gunneridae</taxon>
        <taxon>Pentapetalae</taxon>
        <taxon>rosids</taxon>
        <taxon>malvids</taxon>
        <taxon>Brassicales</taxon>
        <taxon>Brassicaceae</taxon>
        <taxon>Thlaspideae</taxon>
        <taxon>Thlaspi</taxon>
    </lineage>
</organism>
<sequence length="61" mass="7329">MNIAFCICQLRAQRLQTLSYEERLELWNLENEQFAELVIQPTLTYYQRYFERAPVQTEGGL</sequence>
<protein>
    <submittedName>
        <fullName evidence="1">Uncharacterized protein</fullName>
    </submittedName>
</protein>
<gene>
    <name evidence="1" type="ORF">TAV2_LOCUS22145</name>
</gene>
<name>A0AAU9SU35_THLAR</name>
<dbReference type="EMBL" id="OU466862">
    <property type="protein sequence ID" value="CAH2070582.1"/>
    <property type="molecule type" value="Genomic_DNA"/>
</dbReference>
<dbReference type="Proteomes" id="UP000836841">
    <property type="component" value="Chromosome 6"/>
</dbReference>
<accession>A0AAU9SU35</accession>
<evidence type="ECO:0000313" key="2">
    <source>
        <dbReference type="Proteomes" id="UP000836841"/>
    </source>
</evidence>
<dbReference type="AlphaFoldDB" id="A0AAU9SU35"/>
<proteinExistence type="predicted"/>
<keyword evidence="2" id="KW-1185">Reference proteome</keyword>
<reference evidence="1 2" key="1">
    <citation type="submission" date="2022-03" db="EMBL/GenBank/DDBJ databases">
        <authorList>
            <person name="Nunn A."/>
            <person name="Chopra R."/>
            <person name="Nunn A."/>
            <person name="Contreras Garrido A."/>
        </authorList>
    </citation>
    <scope>NUCLEOTIDE SEQUENCE [LARGE SCALE GENOMIC DNA]</scope>
</reference>
<evidence type="ECO:0000313" key="1">
    <source>
        <dbReference type="EMBL" id="CAH2070582.1"/>
    </source>
</evidence>